<protein>
    <recommendedName>
        <fullName evidence="4">VWFA domain-containing protein</fullName>
    </recommendedName>
</protein>
<organism evidence="2 3">
    <name type="scientific">Methylocaldum szegediense</name>
    <dbReference type="NCBI Taxonomy" id="73780"/>
    <lineage>
        <taxon>Bacteria</taxon>
        <taxon>Pseudomonadati</taxon>
        <taxon>Pseudomonadota</taxon>
        <taxon>Gammaproteobacteria</taxon>
        <taxon>Methylococcales</taxon>
        <taxon>Methylococcaceae</taxon>
        <taxon>Methylocaldum</taxon>
    </lineage>
</organism>
<sequence length="281" mass="30966">MRRGILTGGLLLCACLAAEAALAAGERNDIPSCYDAAKMSEARPAGTGRELIVVIDETLQLPKELQESAYQHVLRFVQPGDSVRLYQFSAYLAGRYFSMPFAGQLERPLTGKTRDSIAMNLLKQLDTCLTQQQGFFRKTFGQQMLKSFGSASTDIARSEIFSALKQIGNDAGGHEAGERVLLLVSDMLENSDFGSFYSNNRIRDIKPEDELGKVEKQALFADLRGARVFVLGAGLVPHEVKHGYRSGKTMQALETFWHEYFARSNASLEAFGAPSLTTDLH</sequence>
<dbReference type="PROSITE" id="PS51257">
    <property type="entry name" value="PROKAR_LIPOPROTEIN"/>
    <property type="match status" value="1"/>
</dbReference>
<feature type="signal peptide" evidence="1">
    <location>
        <begin position="1"/>
        <end position="23"/>
    </location>
</feature>
<keyword evidence="3" id="KW-1185">Reference proteome</keyword>
<gene>
    <name evidence="2" type="ORF">MSZNOR_2581</name>
</gene>
<evidence type="ECO:0000313" key="3">
    <source>
        <dbReference type="Proteomes" id="UP001162030"/>
    </source>
</evidence>
<dbReference type="Proteomes" id="UP001162030">
    <property type="component" value="Chromosome"/>
</dbReference>
<keyword evidence="1" id="KW-0732">Signal</keyword>
<evidence type="ECO:0000313" key="2">
    <source>
        <dbReference type="EMBL" id="CAI8854794.1"/>
    </source>
</evidence>
<reference evidence="2 3" key="1">
    <citation type="submission" date="2023-03" db="EMBL/GenBank/DDBJ databases">
        <authorList>
            <person name="Pearce D."/>
        </authorList>
    </citation>
    <scope>NUCLEOTIDE SEQUENCE [LARGE SCALE GENOMIC DNA]</scope>
    <source>
        <strain evidence="2">Msz</strain>
    </source>
</reference>
<dbReference type="RefSeq" id="WP_317963210.1">
    <property type="nucleotide sequence ID" value="NZ_OX458333.1"/>
</dbReference>
<feature type="chain" id="PRO_5045863166" description="VWFA domain-containing protein" evidence="1">
    <location>
        <begin position="24"/>
        <end position="281"/>
    </location>
</feature>
<proteinExistence type="predicted"/>
<evidence type="ECO:0008006" key="4">
    <source>
        <dbReference type="Google" id="ProtNLM"/>
    </source>
</evidence>
<dbReference type="EMBL" id="OX458333">
    <property type="protein sequence ID" value="CAI8854794.1"/>
    <property type="molecule type" value="Genomic_DNA"/>
</dbReference>
<name>A0ABN8X604_9GAMM</name>
<evidence type="ECO:0000256" key="1">
    <source>
        <dbReference type="SAM" id="SignalP"/>
    </source>
</evidence>
<accession>A0ABN8X604</accession>